<keyword evidence="1" id="KW-0805">Transcription regulation</keyword>
<dbReference type="InterPro" id="IPR041347">
    <property type="entry name" value="MftR_C"/>
</dbReference>
<evidence type="ECO:0000259" key="5">
    <source>
        <dbReference type="PROSITE" id="PS50977"/>
    </source>
</evidence>
<proteinExistence type="predicted"/>
<name>A0A7W7DGN8_9ACTN</name>
<dbReference type="Pfam" id="PF00440">
    <property type="entry name" value="TetR_N"/>
    <property type="match status" value="1"/>
</dbReference>
<dbReference type="Gene3D" id="1.10.357.10">
    <property type="entry name" value="Tetracycline Repressor, domain 2"/>
    <property type="match status" value="1"/>
</dbReference>
<dbReference type="PROSITE" id="PS50977">
    <property type="entry name" value="HTH_TETR_2"/>
    <property type="match status" value="1"/>
</dbReference>
<dbReference type="GO" id="GO:0000976">
    <property type="term" value="F:transcription cis-regulatory region binding"/>
    <property type="evidence" value="ECO:0007669"/>
    <property type="project" value="TreeGrafter"/>
</dbReference>
<sequence length="220" mass="24261">MGLRERKKHQTRRALLDVAFELFAAQGYEATTIDQIAAAVDVSPRTFFRYFGGKEDLALDYTAEYEALVTSALAARPEDEPPFRALVNAYRSFIHEMRRTAGEEAERFVLQRQVIERNPHLFTAGLARMTAVEAKLTAEIARRQGTDPATDPRPRLLVAFVTAAIRVGFECDTAAPPTPPELFGNLERALSLTEEALDPSWCQFSLGSSGQVATKASSPG</sequence>
<dbReference type="RefSeq" id="WP_184887456.1">
    <property type="nucleotide sequence ID" value="NZ_BOOV01000003.1"/>
</dbReference>
<dbReference type="AlphaFoldDB" id="A0A7W7DGN8"/>
<dbReference type="Pfam" id="PF17754">
    <property type="entry name" value="TetR_C_14"/>
    <property type="match status" value="1"/>
</dbReference>
<dbReference type="SUPFAM" id="SSF46689">
    <property type="entry name" value="Homeodomain-like"/>
    <property type="match status" value="1"/>
</dbReference>
<evidence type="ECO:0000256" key="2">
    <source>
        <dbReference type="ARBA" id="ARBA00023125"/>
    </source>
</evidence>
<dbReference type="PROSITE" id="PS01081">
    <property type="entry name" value="HTH_TETR_1"/>
    <property type="match status" value="1"/>
</dbReference>
<organism evidence="6 7">
    <name type="scientific">Sphaerisporangium siamense</name>
    <dbReference type="NCBI Taxonomy" id="795645"/>
    <lineage>
        <taxon>Bacteria</taxon>
        <taxon>Bacillati</taxon>
        <taxon>Actinomycetota</taxon>
        <taxon>Actinomycetes</taxon>
        <taxon>Streptosporangiales</taxon>
        <taxon>Streptosporangiaceae</taxon>
        <taxon>Sphaerisporangium</taxon>
    </lineage>
</organism>
<dbReference type="GO" id="GO:0003700">
    <property type="term" value="F:DNA-binding transcription factor activity"/>
    <property type="evidence" value="ECO:0007669"/>
    <property type="project" value="TreeGrafter"/>
</dbReference>
<evidence type="ECO:0000313" key="7">
    <source>
        <dbReference type="Proteomes" id="UP000542210"/>
    </source>
</evidence>
<keyword evidence="2 4" id="KW-0238">DNA-binding</keyword>
<dbReference type="InterPro" id="IPR009057">
    <property type="entry name" value="Homeodomain-like_sf"/>
</dbReference>
<dbReference type="Gene3D" id="1.10.10.60">
    <property type="entry name" value="Homeodomain-like"/>
    <property type="match status" value="1"/>
</dbReference>
<dbReference type="PRINTS" id="PR00455">
    <property type="entry name" value="HTHTETR"/>
</dbReference>
<comment type="caution">
    <text evidence="6">The sequence shown here is derived from an EMBL/GenBank/DDBJ whole genome shotgun (WGS) entry which is preliminary data.</text>
</comment>
<evidence type="ECO:0000313" key="6">
    <source>
        <dbReference type="EMBL" id="MBB4705620.1"/>
    </source>
</evidence>
<gene>
    <name evidence="6" type="ORF">BJ982_007164</name>
</gene>
<dbReference type="InterPro" id="IPR050109">
    <property type="entry name" value="HTH-type_TetR-like_transc_reg"/>
</dbReference>
<evidence type="ECO:0000256" key="3">
    <source>
        <dbReference type="ARBA" id="ARBA00023163"/>
    </source>
</evidence>
<reference evidence="6 7" key="1">
    <citation type="submission" date="2020-08" db="EMBL/GenBank/DDBJ databases">
        <title>Sequencing the genomes of 1000 actinobacteria strains.</title>
        <authorList>
            <person name="Klenk H.-P."/>
        </authorList>
    </citation>
    <scope>NUCLEOTIDE SEQUENCE [LARGE SCALE GENOMIC DNA]</scope>
    <source>
        <strain evidence="6 7">DSM 45784</strain>
    </source>
</reference>
<dbReference type="InterPro" id="IPR001647">
    <property type="entry name" value="HTH_TetR"/>
</dbReference>
<protein>
    <submittedName>
        <fullName evidence="6">AcrR family transcriptional regulator</fullName>
    </submittedName>
</protein>
<feature type="domain" description="HTH tetR-type" evidence="5">
    <location>
        <begin position="9"/>
        <end position="69"/>
    </location>
</feature>
<dbReference type="Proteomes" id="UP000542210">
    <property type="component" value="Unassembled WGS sequence"/>
</dbReference>
<dbReference type="PANTHER" id="PTHR30055:SF238">
    <property type="entry name" value="MYCOFACTOCIN BIOSYNTHESIS TRANSCRIPTIONAL REGULATOR MFTR-RELATED"/>
    <property type="match status" value="1"/>
</dbReference>
<dbReference type="EMBL" id="JACHND010000001">
    <property type="protein sequence ID" value="MBB4705620.1"/>
    <property type="molecule type" value="Genomic_DNA"/>
</dbReference>
<dbReference type="PANTHER" id="PTHR30055">
    <property type="entry name" value="HTH-TYPE TRANSCRIPTIONAL REGULATOR RUTR"/>
    <property type="match status" value="1"/>
</dbReference>
<evidence type="ECO:0000256" key="4">
    <source>
        <dbReference type="PROSITE-ProRule" id="PRU00335"/>
    </source>
</evidence>
<keyword evidence="3" id="KW-0804">Transcription</keyword>
<evidence type="ECO:0000256" key="1">
    <source>
        <dbReference type="ARBA" id="ARBA00023015"/>
    </source>
</evidence>
<keyword evidence="7" id="KW-1185">Reference proteome</keyword>
<accession>A0A7W7DGN8</accession>
<feature type="DNA-binding region" description="H-T-H motif" evidence="4">
    <location>
        <begin position="32"/>
        <end position="51"/>
    </location>
</feature>
<dbReference type="InterPro" id="IPR023772">
    <property type="entry name" value="DNA-bd_HTH_TetR-type_CS"/>
</dbReference>